<keyword evidence="1" id="KW-0812">Transmembrane</keyword>
<protein>
    <recommendedName>
        <fullName evidence="4">Solute:sodium symporter small subunit</fullName>
    </recommendedName>
</protein>
<evidence type="ECO:0000313" key="2">
    <source>
        <dbReference type="EMBL" id="MFC4232324.1"/>
    </source>
</evidence>
<keyword evidence="1" id="KW-1133">Transmembrane helix</keyword>
<evidence type="ECO:0000313" key="3">
    <source>
        <dbReference type="Proteomes" id="UP001595906"/>
    </source>
</evidence>
<reference evidence="3" key="1">
    <citation type="journal article" date="2019" name="Int. J. Syst. Evol. Microbiol.">
        <title>The Global Catalogue of Microorganisms (GCM) 10K type strain sequencing project: providing services to taxonomists for standard genome sequencing and annotation.</title>
        <authorList>
            <consortium name="The Broad Institute Genomics Platform"/>
            <consortium name="The Broad Institute Genome Sequencing Center for Infectious Disease"/>
            <person name="Wu L."/>
            <person name="Ma J."/>
        </authorList>
    </citation>
    <scope>NUCLEOTIDE SEQUENCE [LARGE SCALE GENOMIC DNA]</scope>
    <source>
        <strain evidence="3">CECT 8010</strain>
    </source>
</reference>
<dbReference type="EMBL" id="JBHSDC010000022">
    <property type="protein sequence ID" value="MFC4232324.1"/>
    <property type="molecule type" value="Genomic_DNA"/>
</dbReference>
<name>A0ABV8PXP1_9BACT</name>
<feature type="transmembrane region" description="Helical" evidence="1">
    <location>
        <begin position="21"/>
        <end position="44"/>
    </location>
</feature>
<proteinExistence type="predicted"/>
<keyword evidence="1" id="KW-0472">Membrane</keyword>
<evidence type="ECO:0000256" key="1">
    <source>
        <dbReference type="SAM" id="Phobius"/>
    </source>
</evidence>
<organism evidence="2 3">
    <name type="scientific">Parasediminibacterium paludis</name>
    <dbReference type="NCBI Taxonomy" id="908966"/>
    <lineage>
        <taxon>Bacteria</taxon>
        <taxon>Pseudomonadati</taxon>
        <taxon>Bacteroidota</taxon>
        <taxon>Chitinophagia</taxon>
        <taxon>Chitinophagales</taxon>
        <taxon>Chitinophagaceae</taxon>
        <taxon>Parasediminibacterium</taxon>
    </lineage>
</organism>
<keyword evidence="3" id="KW-1185">Reference proteome</keyword>
<sequence length="82" mass="9365">MKKITTLEPEVAAFLKRILTTIGIALAWLGINSTVGIMFGYAFFDKGVQLGNIIYYVWLLISLPTVLLILKKMWSKKIEFDR</sequence>
<accession>A0ABV8PXP1</accession>
<comment type="caution">
    <text evidence="2">The sequence shown here is derived from an EMBL/GenBank/DDBJ whole genome shotgun (WGS) entry which is preliminary data.</text>
</comment>
<dbReference type="Proteomes" id="UP001595906">
    <property type="component" value="Unassembled WGS sequence"/>
</dbReference>
<feature type="transmembrane region" description="Helical" evidence="1">
    <location>
        <begin position="50"/>
        <end position="70"/>
    </location>
</feature>
<dbReference type="RefSeq" id="WP_379014131.1">
    <property type="nucleotide sequence ID" value="NZ_JBHSDC010000022.1"/>
</dbReference>
<gene>
    <name evidence="2" type="ORF">ACFOW1_10510</name>
</gene>
<evidence type="ECO:0008006" key="4">
    <source>
        <dbReference type="Google" id="ProtNLM"/>
    </source>
</evidence>